<gene>
    <name evidence="2" type="ORF">SAMN05216271_3580</name>
</gene>
<dbReference type="OrthoDB" id="9134102at2"/>
<evidence type="ECO:0008006" key="4">
    <source>
        <dbReference type="Google" id="ProtNLM"/>
    </source>
</evidence>
<proteinExistence type="predicted"/>
<accession>A0A1H1XKJ5</accession>
<dbReference type="AlphaFoldDB" id="A0A1H1XKJ5"/>
<evidence type="ECO:0000313" key="3">
    <source>
        <dbReference type="Proteomes" id="UP000243413"/>
    </source>
</evidence>
<evidence type="ECO:0000313" key="2">
    <source>
        <dbReference type="EMBL" id="SDT09767.1"/>
    </source>
</evidence>
<name>A0A1H1XKJ5_9GAMM</name>
<dbReference type="RefSeq" id="WP_092288175.1">
    <property type="nucleotide sequence ID" value="NZ_LT629763.1"/>
</dbReference>
<dbReference type="STRING" id="472181.SAMN05216271_3580"/>
<dbReference type="EMBL" id="LT629763">
    <property type="protein sequence ID" value="SDT09767.1"/>
    <property type="molecule type" value="Genomic_DNA"/>
</dbReference>
<keyword evidence="1" id="KW-0175">Coiled coil</keyword>
<dbReference type="Proteomes" id="UP000243413">
    <property type="component" value="Chromosome I"/>
</dbReference>
<organism evidence="2 3">
    <name type="scientific">Halopseudomonas sabulinigri</name>
    <dbReference type="NCBI Taxonomy" id="472181"/>
    <lineage>
        <taxon>Bacteria</taxon>
        <taxon>Pseudomonadati</taxon>
        <taxon>Pseudomonadota</taxon>
        <taxon>Gammaproteobacteria</taxon>
        <taxon>Pseudomonadales</taxon>
        <taxon>Pseudomonadaceae</taxon>
        <taxon>Halopseudomonas</taxon>
    </lineage>
</organism>
<reference evidence="3" key="1">
    <citation type="submission" date="2016-10" db="EMBL/GenBank/DDBJ databases">
        <authorList>
            <person name="Varghese N."/>
            <person name="Submissions S."/>
        </authorList>
    </citation>
    <scope>NUCLEOTIDE SEQUENCE [LARGE SCALE GENOMIC DNA]</scope>
    <source>
        <strain evidence="3">JCM 14963</strain>
    </source>
</reference>
<feature type="coiled-coil region" evidence="1">
    <location>
        <begin position="203"/>
        <end position="269"/>
    </location>
</feature>
<protein>
    <recommendedName>
        <fullName evidence="4">Competence protein CoiA-like family protein</fullName>
    </recommendedName>
</protein>
<sequence length="371" mass="41803">MSNSAIPLGERDGHMFRAYEVENGLRCGCVCPACRGALVAANQGEKRFPYFRHAELEACSSGRAEGVRRAAVQVLACHKQLLLPQFNGLAELKAPGDRLLTKPVEFAPAHVALDEVQRFVDLGDELRAHALVSCRGRQLVVRIKVSARQQHERTRRIKKMPLSSMEIDLHQLTDEQINDQDYFTRAVLGDAANRSWIRSLRGELMAERALAELQLELQQLERQWALAEVQRIEQEAALEQQRALEHAHRAEALAAHRLLQQELRQQQESIPQADCGNWNTPQQRRELIAATMLMAAREWSGHGVECGVCHLINAPGSVFCLYCDGEDRRMREVHYPADLAETLDARMRCSNYPEQSVKAVPSLVVIPEVVT</sequence>
<evidence type="ECO:0000256" key="1">
    <source>
        <dbReference type="SAM" id="Coils"/>
    </source>
</evidence>